<dbReference type="EMBL" id="BAUP01000120">
    <property type="protein sequence ID" value="GAJ46624.1"/>
    <property type="molecule type" value="Genomic_DNA"/>
</dbReference>
<evidence type="ECO:0000313" key="1">
    <source>
        <dbReference type="EMBL" id="GAJ46624.1"/>
    </source>
</evidence>
<dbReference type="AlphaFoldDB" id="A0A023DYP9"/>
<dbReference type="Proteomes" id="UP000024842">
    <property type="component" value="Unassembled WGS sequence"/>
</dbReference>
<organism evidence="1 2">
    <name type="scientific">Holospora elegans E1</name>
    <dbReference type="NCBI Taxonomy" id="1427503"/>
    <lineage>
        <taxon>Bacteria</taxon>
        <taxon>Pseudomonadati</taxon>
        <taxon>Pseudomonadota</taxon>
        <taxon>Alphaproteobacteria</taxon>
        <taxon>Holosporales</taxon>
        <taxon>Holosporaceae</taxon>
        <taxon>Holospora</taxon>
    </lineage>
</organism>
<protein>
    <submittedName>
        <fullName evidence="1">Uncharacterized protein</fullName>
    </submittedName>
</protein>
<reference evidence="1 2" key="1">
    <citation type="journal article" date="2014" name="FEMS Microbiol. Lett.">
        <title>Draft genome sequences of three Holospora species (Holospora obtusa, Holospora undulata, and Holospora elegans), endonuclear symbiotic bacteria of the ciliate Paramecium caudatum.</title>
        <authorList>
            <person name="Dohra H."/>
            <person name="Tanaka K."/>
            <person name="Suzuki T."/>
            <person name="Fujishima M."/>
            <person name="Suzuki H."/>
        </authorList>
    </citation>
    <scope>NUCLEOTIDE SEQUENCE [LARGE SCALE GENOMIC DNA]</scope>
    <source>
        <strain evidence="1 2">E1</strain>
    </source>
</reference>
<evidence type="ECO:0000313" key="2">
    <source>
        <dbReference type="Proteomes" id="UP000024842"/>
    </source>
</evidence>
<accession>A0A023DYP9</accession>
<comment type="caution">
    <text evidence="1">The sequence shown here is derived from an EMBL/GenBank/DDBJ whole genome shotgun (WGS) entry which is preliminary data.</text>
</comment>
<proteinExistence type="predicted"/>
<gene>
    <name evidence="1" type="ORF">HE1_00961</name>
</gene>
<name>A0A023DYP9_9PROT</name>
<sequence length="48" mass="5541">MLLNIYFDTFNSYAFAGRSAGFLNEKLWACSHNVLPSSHRVQEHRAQI</sequence>
<keyword evidence="2" id="KW-1185">Reference proteome</keyword>